<proteinExistence type="predicted"/>
<dbReference type="HOGENOM" id="CLU_3282243_0_0_1"/>
<dbReference type="EMBL" id="AAPE02048667">
    <property type="status" value="NOT_ANNOTATED_CDS"/>
    <property type="molecule type" value="Genomic_DNA"/>
</dbReference>
<dbReference type="InParanoid" id="G1Q8B2"/>
<evidence type="ECO:0000313" key="3">
    <source>
        <dbReference type="Proteomes" id="UP000001074"/>
    </source>
</evidence>
<evidence type="ECO:0000256" key="1">
    <source>
        <dbReference type="SAM" id="MobiDB-lite"/>
    </source>
</evidence>
<dbReference type="AlphaFoldDB" id="G1Q8B2"/>
<accession>G1Q8B2</accession>
<sequence>KLQMLIVVNYKWDQKKKKQGKVDKDKLQNREGRTELRNQEF</sequence>
<reference evidence="2" key="3">
    <citation type="submission" date="2025-09" db="UniProtKB">
        <authorList>
            <consortium name="Ensembl"/>
        </authorList>
    </citation>
    <scope>IDENTIFICATION</scope>
</reference>
<name>G1Q8B2_MYOLU</name>
<keyword evidence="3" id="KW-1185">Reference proteome</keyword>
<reference evidence="2 3" key="1">
    <citation type="journal article" date="2011" name="Nature">
        <title>A high-resolution map of human evolutionary constraint using 29 mammals.</title>
        <authorList>
            <person name="Lindblad-Toh K."/>
            <person name="Garber M."/>
            <person name="Zuk O."/>
            <person name="Lin M.F."/>
            <person name="Parker B.J."/>
            <person name="Washietl S."/>
            <person name="Kheradpour P."/>
            <person name="Ernst J."/>
            <person name="Jordan G."/>
            <person name="Mauceli E."/>
            <person name="Ward L.D."/>
            <person name="Lowe C.B."/>
            <person name="Holloway A.K."/>
            <person name="Clamp M."/>
            <person name="Gnerre S."/>
            <person name="Alfoldi J."/>
            <person name="Beal K."/>
            <person name="Chang J."/>
            <person name="Clawson H."/>
            <person name="Cuff J."/>
            <person name="Di Palma F."/>
            <person name="Fitzgerald S."/>
            <person name="Flicek P."/>
            <person name="Guttman M."/>
            <person name="Hubisz M.J."/>
            <person name="Jaffe D.B."/>
            <person name="Jungreis I."/>
            <person name="Kent W.J."/>
            <person name="Kostka D."/>
            <person name="Lara M."/>
            <person name="Martins A.L."/>
            <person name="Massingham T."/>
            <person name="Moltke I."/>
            <person name="Raney B.J."/>
            <person name="Rasmussen M.D."/>
            <person name="Robinson J."/>
            <person name="Stark A."/>
            <person name="Vilella A.J."/>
            <person name="Wen J."/>
            <person name="Xie X."/>
            <person name="Zody M.C."/>
            <person name="Baldwin J."/>
            <person name="Bloom T."/>
            <person name="Chin C.W."/>
            <person name="Heiman D."/>
            <person name="Nicol R."/>
            <person name="Nusbaum C."/>
            <person name="Young S."/>
            <person name="Wilkinson J."/>
            <person name="Worley K.C."/>
            <person name="Kovar C.L."/>
            <person name="Muzny D.M."/>
            <person name="Gibbs R.A."/>
            <person name="Cree A."/>
            <person name="Dihn H.H."/>
            <person name="Fowler G."/>
            <person name="Jhangiani S."/>
            <person name="Joshi V."/>
            <person name="Lee S."/>
            <person name="Lewis L.R."/>
            <person name="Nazareth L.V."/>
            <person name="Okwuonu G."/>
            <person name="Santibanez J."/>
            <person name="Warren W.C."/>
            <person name="Mardis E.R."/>
            <person name="Weinstock G.M."/>
            <person name="Wilson R.K."/>
            <person name="Delehaunty K."/>
            <person name="Dooling D."/>
            <person name="Fronik C."/>
            <person name="Fulton L."/>
            <person name="Fulton B."/>
            <person name="Graves T."/>
            <person name="Minx P."/>
            <person name="Sodergren E."/>
            <person name="Birney E."/>
            <person name="Margulies E.H."/>
            <person name="Herrero J."/>
            <person name="Green E.D."/>
            <person name="Haussler D."/>
            <person name="Siepel A."/>
            <person name="Goldman N."/>
            <person name="Pollard K.S."/>
            <person name="Pedersen J.S."/>
            <person name="Lander E.S."/>
            <person name="Kellis M."/>
        </authorList>
    </citation>
    <scope>NUCLEOTIDE SEQUENCE [LARGE SCALE GENOMIC DNA]</scope>
</reference>
<dbReference type="Ensembl" id="ENSMLUT00000024267.1">
    <property type="protein sequence ID" value="ENSMLUP00000019945.1"/>
    <property type="gene ID" value="ENSMLUG00000023432.1"/>
</dbReference>
<dbReference type="Proteomes" id="UP000001074">
    <property type="component" value="Unassembled WGS sequence"/>
</dbReference>
<organism evidence="2 3">
    <name type="scientific">Myotis lucifugus</name>
    <name type="common">Little brown bat</name>
    <dbReference type="NCBI Taxonomy" id="59463"/>
    <lineage>
        <taxon>Eukaryota</taxon>
        <taxon>Metazoa</taxon>
        <taxon>Chordata</taxon>
        <taxon>Craniata</taxon>
        <taxon>Vertebrata</taxon>
        <taxon>Euteleostomi</taxon>
        <taxon>Mammalia</taxon>
        <taxon>Eutheria</taxon>
        <taxon>Laurasiatheria</taxon>
        <taxon>Chiroptera</taxon>
        <taxon>Yangochiroptera</taxon>
        <taxon>Vespertilionidae</taxon>
        <taxon>Myotis</taxon>
    </lineage>
</organism>
<feature type="compositionally biased region" description="Basic and acidic residues" evidence="1">
    <location>
        <begin position="20"/>
        <end position="41"/>
    </location>
</feature>
<feature type="region of interest" description="Disordered" evidence="1">
    <location>
        <begin position="18"/>
        <end position="41"/>
    </location>
</feature>
<protein>
    <submittedName>
        <fullName evidence="2">Uncharacterized protein</fullName>
    </submittedName>
</protein>
<reference evidence="2" key="2">
    <citation type="submission" date="2025-08" db="UniProtKB">
        <authorList>
            <consortium name="Ensembl"/>
        </authorList>
    </citation>
    <scope>IDENTIFICATION</scope>
</reference>
<evidence type="ECO:0000313" key="2">
    <source>
        <dbReference type="Ensembl" id="ENSMLUP00000019945.1"/>
    </source>
</evidence>